<protein>
    <submittedName>
        <fullName evidence="1">Uncharacterized protein</fullName>
    </submittedName>
</protein>
<dbReference type="HOGENOM" id="CLU_1687416_0_0_1"/>
<dbReference type="AlphaFoldDB" id="A0A067N5V0"/>
<gene>
    <name evidence="1" type="ORF">PLEOSDRAFT_171727</name>
</gene>
<evidence type="ECO:0000313" key="2">
    <source>
        <dbReference type="Proteomes" id="UP000027073"/>
    </source>
</evidence>
<accession>A0A067N5V0</accession>
<sequence length="156" mass="17277">MFHGASDHKSTGIPLIHRRVQKPSQKPWGGADLIFESYVQGRTRSIRARLVRTEKEVRCEPGTQNLAGNIYAWSRRRSATGSTFTVQCGRKGSEERRVLLRTRFGGCAKSAKACQIDGETYLDLILRKSAAGRGAQTQATPDLYEVTSPGKIPRNS</sequence>
<proteinExistence type="predicted"/>
<reference evidence="2" key="1">
    <citation type="journal article" date="2014" name="Proc. Natl. Acad. Sci. U.S.A.">
        <title>Extensive sampling of basidiomycete genomes demonstrates inadequacy of the white-rot/brown-rot paradigm for wood decay fungi.</title>
        <authorList>
            <person name="Riley R."/>
            <person name="Salamov A.A."/>
            <person name="Brown D.W."/>
            <person name="Nagy L.G."/>
            <person name="Floudas D."/>
            <person name="Held B.W."/>
            <person name="Levasseur A."/>
            <person name="Lombard V."/>
            <person name="Morin E."/>
            <person name="Otillar R."/>
            <person name="Lindquist E.A."/>
            <person name="Sun H."/>
            <person name="LaButti K.M."/>
            <person name="Schmutz J."/>
            <person name="Jabbour D."/>
            <person name="Luo H."/>
            <person name="Baker S.E."/>
            <person name="Pisabarro A.G."/>
            <person name="Walton J.D."/>
            <person name="Blanchette R.A."/>
            <person name="Henrissat B."/>
            <person name="Martin F."/>
            <person name="Cullen D."/>
            <person name="Hibbett D.S."/>
            <person name="Grigoriev I.V."/>
        </authorList>
    </citation>
    <scope>NUCLEOTIDE SEQUENCE [LARGE SCALE GENOMIC DNA]</scope>
    <source>
        <strain evidence="2">PC15</strain>
    </source>
</reference>
<dbReference type="VEuPathDB" id="FungiDB:PLEOSDRAFT_171727"/>
<dbReference type="Proteomes" id="UP000027073">
    <property type="component" value="Unassembled WGS sequence"/>
</dbReference>
<organism evidence="1 2">
    <name type="scientific">Pleurotus ostreatus (strain PC15)</name>
    <name type="common">Oyster mushroom</name>
    <dbReference type="NCBI Taxonomy" id="1137138"/>
    <lineage>
        <taxon>Eukaryota</taxon>
        <taxon>Fungi</taxon>
        <taxon>Dikarya</taxon>
        <taxon>Basidiomycota</taxon>
        <taxon>Agaricomycotina</taxon>
        <taxon>Agaricomycetes</taxon>
        <taxon>Agaricomycetidae</taxon>
        <taxon>Agaricales</taxon>
        <taxon>Pleurotineae</taxon>
        <taxon>Pleurotaceae</taxon>
        <taxon>Pleurotus</taxon>
    </lineage>
</organism>
<dbReference type="InParanoid" id="A0A067N5V0"/>
<dbReference type="EMBL" id="KL198014">
    <property type="protein sequence ID" value="KDQ22310.1"/>
    <property type="molecule type" value="Genomic_DNA"/>
</dbReference>
<evidence type="ECO:0000313" key="1">
    <source>
        <dbReference type="EMBL" id="KDQ22310.1"/>
    </source>
</evidence>
<name>A0A067N5V0_PLEO1</name>